<evidence type="ECO:0000313" key="3">
    <source>
        <dbReference type="Proteomes" id="UP000465221"/>
    </source>
</evidence>
<feature type="region of interest" description="Disordered" evidence="1">
    <location>
        <begin position="64"/>
        <end position="98"/>
    </location>
</feature>
<organism evidence="2 3">
    <name type="scientific">Aspergillus udagawae</name>
    <dbReference type="NCBI Taxonomy" id="91492"/>
    <lineage>
        <taxon>Eukaryota</taxon>
        <taxon>Fungi</taxon>
        <taxon>Dikarya</taxon>
        <taxon>Ascomycota</taxon>
        <taxon>Pezizomycotina</taxon>
        <taxon>Eurotiomycetes</taxon>
        <taxon>Eurotiomycetidae</taxon>
        <taxon>Eurotiales</taxon>
        <taxon>Aspergillaceae</taxon>
        <taxon>Aspergillus</taxon>
        <taxon>Aspergillus subgen. Fumigati</taxon>
    </lineage>
</organism>
<dbReference type="EMBL" id="BLKC01000041">
    <property type="protein sequence ID" value="GFF40372.1"/>
    <property type="molecule type" value="Genomic_DNA"/>
</dbReference>
<proteinExistence type="predicted"/>
<evidence type="ECO:0000256" key="1">
    <source>
        <dbReference type="SAM" id="MobiDB-lite"/>
    </source>
</evidence>
<feature type="region of interest" description="Disordered" evidence="1">
    <location>
        <begin position="19"/>
        <end position="45"/>
    </location>
</feature>
<sequence>MDSSAMEQYLALEIASTSSLATEHGSPGHPHALEGSQAARSKYPRRRIGQARKFMFKVHNDFYQKRGDDQSGPNGVQAWLKAATNSAESDRRVKAQRC</sequence>
<accession>A0A8H3NV84</accession>
<dbReference type="AlphaFoldDB" id="A0A8H3NV84"/>
<comment type="caution">
    <text evidence="2">The sequence shown here is derived from an EMBL/GenBank/DDBJ whole genome shotgun (WGS) entry which is preliminary data.</text>
</comment>
<feature type="compositionally biased region" description="Basic and acidic residues" evidence="1">
    <location>
        <begin position="88"/>
        <end position="98"/>
    </location>
</feature>
<gene>
    <name evidence="2" type="ORF">IFM46972_06188</name>
</gene>
<dbReference type="Proteomes" id="UP000465221">
    <property type="component" value="Unassembled WGS sequence"/>
</dbReference>
<reference evidence="2 3" key="1">
    <citation type="submission" date="2020-01" db="EMBL/GenBank/DDBJ databases">
        <title>Draft genome sequence of Aspergillus udagawae IFM 46972.</title>
        <authorList>
            <person name="Takahashi H."/>
            <person name="Yaguchi T."/>
        </authorList>
    </citation>
    <scope>NUCLEOTIDE SEQUENCE [LARGE SCALE GENOMIC DNA]</scope>
    <source>
        <strain evidence="2 3">IFM 46972</strain>
    </source>
</reference>
<name>A0A8H3NV84_9EURO</name>
<protein>
    <submittedName>
        <fullName evidence="2">Uncharacterized protein</fullName>
    </submittedName>
</protein>
<evidence type="ECO:0000313" key="2">
    <source>
        <dbReference type="EMBL" id="GFF40372.1"/>
    </source>
</evidence>